<feature type="signal peptide" evidence="1">
    <location>
        <begin position="1"/>
        <end position="18"/>
    </location>
</feature>
<feature type="chain" id="PRO_5041080325" description="Lipoprotein" evidence="1">
    <location>
        <begin position="19"/>
        <end position="58"/>
    </location>
</feature>
<dbReference type="Proteomes" id="UP000198779">
    <property type="component" value="Unassembled WGS sequence"/>
</dbReference>
<evidence type="ECO:0000256" key="1">
    <source>
        <dbReference type="SAM" id="SignalP"/>
    </source>
</evidence>
<dbReference type="EMBL" id="FNCQ01000004">
    <property type="protein sequence ID" value="SDG48859.1"/>
    <property type="molecule type" value="Genomic_DNA"/>
</dbReference>
<keyword evidence="1" id="KW-0732">Signal</keyword>
<reference evidence="3 4" key="2">
    <citation type="submission" date="2016-10" db="EMBL/GenBank/DDBJ databases">
        <authorList>
            <person name="Varghese N."/>
            <person name="Submissions S."/>
        </authorList>
    </citation>
    <scope>NUCLEOTIDE SEQUENCE</scope>
    <source>
        <strain evidence="3">BP1-145</strain>
        <strain evidence="4">BP1-148</strain>
    </source>
</reference>
<gene>
    <name evidence="3" type="ORF">SAMN04487900_11861</name>
    <name evidence="2" type="ORF">SAMN04487901_104187</name>
</gene>
<accession>A0A1G7UP22</accession>
<evidence type="ECO:0000313" key="3">
    <source>
        <dbReference type="EMBL" id="SDO39412.1"/>
    </source>
</evidence>
<dbReference type="Proteomes" id="UP000199134">
    <property type="component" value="Unassembled WGS sequence"/>
</dbReference>
<evidence type="ECO:0000313" key="5">
    <source>
        <dbReference type="Proteomes" id="UP000199134"/>
    </source>
</evidence>
<dbReference type="PROSITE" id="PS51257">
    <property type="entry name" value="PROKAR_LIPOPROTEIN"/>
    <property type="match status" value="1"/>
</dbReference>
<dbReference type="RefSeq" id="WP_176757021.1">
    <property type="nucleotide sequence ID" value="NZ_CP091790.1"/>
</dbReference>
<dbReference type="AlphaFoldDB" id="A0A1H0J736"/>
<organism evidence="3 5">
    <name type="scientific">Prevotella communis</name>
    <dbReference type="NCBI Taxonomy" id="2913614"/>
    <lineage>
        <taxon>Bacteria</taxon>
        <taxon>Pseudomonadati</taxon>
        <taxon>Bacteroidota</taxon>
        <taxon>Bacteroidia</taxon>
        <taxon>Bacteroidales</taxon>
        <taxon>Prevotellaceae</taxon>
        <taxon>Prevotella</taxon>
    </lineage>
</organism>
<sequence length="58" mass="5880">MKKIAFMFAVAAMFVACGGNGNKPAEEVATDSIAEVDTTVVDTTVVDSAAVDTAVVAE</sequence>
<proteinExistence type="predicted"/>
<dbReference type="STRING" id="645274.SAMN04487901_104187"/>
<keyword evidence="4" id="KW-1185">Reference proteome</keyword>
<accession>A0A1H0J736</accession>
<name>A0A1H0J736_9BACT</name>
<dbReference type="EMBL" id="FNIW01000018">
    <property type="protein sequence ID" value="SDO39412.1"/>
    <property type="molecule type" value="Genomic_DNA"/>
</dbReference>
<protein>
    <recommendedName>
        <fullName evidence="6">Lipoprotein</fullName>
    </recommendedName>
</protein>
<evidence type="ECO:0000313" key="2">
    <source>
        <dbReference type="EMBL" id="SDG48859.1"/>
    </source>
</evidence>
<evidence type="ECO:0008006" key="6">
    <source>
        <dbReference type="Google" id="ProtNLM"/>
    </source>
</evidence>
<evidence type="ECO:0000313" key="4">
    <source>
        <dbReference type="Proteomes" id="UP000198779"/>
    </source>
</evidence>
<reference evidence="2 5" key="1">
    <citation type="submission" date="2016-10" db="EMBL/GenBank/DDBJ databases">
        <authorList>
            <person name="de Groot N.N."/>
        </authorList>
    </citation>
    <scope>NUCLEOTIDE SEQUENCE [LARGE SCALE GENOMIC DNA]</scope>
    <source>
        <strain evidence="5">BP1-145</strain>
        <strain evidence="2">BP1-148</strain>
    </source>
</reference>